<dbReference type="EMBL" id="JASNQZ010000012">
    <property type="protein sequence ID" value="KAL0949887.1"/>
    <property type="molecule type" value="Genomic_DNA"/>
</dbReference>
<feature type="region of interest" description="Disordered" evidence="1">
    <location>
        <begin position="395"/>
        <end position="415"/>
    </location>
</feature>
<dbReference type="Proteomes" id="UP001556367">
    <property type="component" value="Unassembled WGS sequence"/>
</dbReference>
<keyword evidence="3" id="KW-1185">Reference proteome</keyword>
<reference evidence="3" key="1">
    <citation type="submission" date="2024-06" db="EMBL/GenBank/DDBJ databases">
        <title>Multi-omics analyses provide insights into the biosynthesis of the anticancer antibiotic pleurotin in Hohenbuehelia grisea.</title>
        <authorList>
            <person name="Weaver J.A."/>
            <person name="Alberti F."/>
        </authorList>
    </citation>
    <scope>NUCLEOTIDE SEQUENCE [LARGE SCALE GENOMIC DNA]</scope>
    <source>
        <strain evidence="3">T-177</strain>
    </source>
</reference>
<accession>A0ABR3J2U9</accession>
<evidence type="ECO:0000256" key="1">
    <source>
        <dbReference type="SAM" id="MobiDB-lite"/>
    </source>
</evidence>
<gene>
    <name evidence="2" type="ORF">HGRIS_009918</name>
</gene>
<comment type="caution">
    <text evidence="2">The sequence shown here is derived from an EMBL/GenBank/DDBJ whole genome shotgun (WGS) entry which is preliminary data.</text>
</comment>
<evidence type="ECO:0000313" key="3">
    <source>
        <dbReference type="Proteomes" id="UP001556367"/>
    </source>
</evidence>
<proteinExistence type="predicted"/>
<evidence type="ECO:0000313" key="2">
    <source>
        <dbReference type="EMBL" id="KAL0949887.1"/>
    </source>
</evidence>
<feature type="compositionally biased region" description="Low complexity" evidence="1">
    <location>
        <begin position="405"/>
        <end position="414"/>
    </location>
</feature>
<sequence>MAETGEPPTDPSSQVLSGEYVTRRLIEVRSAKKIKSPGPTHWIERGQVVSLGNMFTAAYWTTSSRSPPRPSKSVGDIWIDILGKRVYYVNALTQWTVWYGNSDLVFHPIIGGYQLIWHPKRKGIAWVPLSTANRQKRNEPQTFMLTISELLSGDYPFILNPPEVLAGHHSSNANAAEGQDVHMDDDITHYPATDEKMAVDRTASPTMPTTVLTSNGTADDNTSQLSLELDALSPSTIPTYSKNWTRQSCLSGRGSEFPDDAPVIIWWNRLRTCLPFVASQAGISASEDEDAYAVQCMLDHGVDATACMPGETEPPVNVLDPPDLNDWSAAESFQKEIRSSLARGRPVLVRNWNGFEGKPAFKWGNEACYNFEFRSADRNIQWEDALLRAKNKADLLQRSQPGPPSSSYTSHSPPNAVASTISGDKFWFTESTPLQLTSHRLHDPPGSSNHHIGPLSVFLKLLDTPSFSGSACISDHHNIPWVISSLNDHQRLADLDRHEGEYTEGEARHNSSTDFVRAQKEWKQLTSAGFLGLPRHDPGGLASYTAMKAGLKLWGFFRPKADKPGVDGARQRLLATDAILSLSNFEEQADLFLLMLTPGSLLIQPPGLLYIDYSPIKNLCDGGYFLAVETLHLTAWSRRIESIAGSYSTCGEHPLAILERTLARMMLSFGHSAQKGRSCPRKQLFALALMIWDFQLFTHELSTNIQRDAPWRDDLRSAQQFARELCIKLLKLDSDVSSQRLCFAIKEAVLEGQWADQGRTVEIPS</sequence>
<name>A0ABR3J2U9_9AGAR</name>
<organism evidence="2 3">
    <name type="scientific">Hohenbuehelia grisea</name>
    <dbReference type="NCBI Taxonomy" id="104357"/>
    <lineage>
        <taxon>Eukaryota</taxon>
        <taxon>Fungi</taxon>
        <taxon>Dikarya</taxon>
        <taxon>Basidiomycota</taxon>
        <taxon>Agaricomycotina</taxon>
        <taxon>Agaricomycetes</taxon>
        <taxon>Agaricomycetidae</taxon>
        <taxon>Agaricales</taxon>
        <taxon>Pleurotineae</taxon>
        <taxon>Pleurotaceae</taxon>
        <taxon>Hohenbuehelia</taxon>
    </lineage>
</organism>
<protein>
    <submittedName>
        <fullName evidence="2">Uncharacterized protein</fullName>
    </submittedName>
</protein>